<accession>A0AAV7AWZ0</accession>
<evidence type="ECO:0000313" key="6">
    <source>
        <dbReference type="EMBL" id="KAG8565736.1"/>
    </source>
</evidence>
<keyword evidence="4 5" id="KW-0472">Membrane</keyword>
<protein>
    <recommendedName>
        <fullName evidence="8">Small integral membrane protein 5</fullName>
    </recommendedName>
</protein>
<keyword evidence="2 5" id="KW-0812">Transmembrane</keyword>
<evidence type="ECO:0000313" key="7">
    <source>
        <dbReference type="Proteomes" id="UP000824782"/>
    </source>
</evidence>
<dbReference type="Pfam" id="PF15831">
    <property type="entry name" value="SMIM5_18_22"/>
    <property type="match status" value="1"/>
</dbReference>
<gene>
    <name evidence="6" type="ORF">GDO81_012959</name>
</gene>
<evidence type="ECO:0000256" key="3">
    <source>
        <dbReference type="ARBA" id="ARBA00022989"/>
    </source>
</evidence>
<dbReference type="InterPro" id="IPR047133">
    <property type="entry name" value="SMIM5"/>
</dbReference>
<dbReference type="Proteomes" id="UP000824782">
    <property type="component" value="Unassembled WGS sequence"/>
</dbReference>
<proteinExistence type="predicted"/>
<dbReference type="AlphaFoldDB" id="A0AAV7AWZ0"/>
<organism evidence="6 7">
    <name type="scientific">Engystomops pustulosus</name>
    <name type="common">Tungara frog</name>
    <name type="synonym">Physalaemus pustulosus</name>
    <dbReference type="NCBI Taxonomy" id="76066"/>
    <lineage>
        <taxon>Eukaryota</taxon>
        <taxon>Metazoa</taxon>
        <taxon>Chordata</taxon>
        <taxon>Craniata</taxon>
        <taxon>Vertebrata</taxon>
        <taxon>Euteleostomi</taxon>
        <taxon>Amphibia</taxon>
        <taxon>Batrachia</taxon>
        <taxon>Anura</taxon>
        <taxon>Neobatrachia</taxon>
        <taxon>Hyloidea</taxon>
        <taxon>Leptodactylidae</taxon>
        <taxon>Leiuperinae</taxon>
        <taxon>Engystomops</taxon>
    </lineage>
</organism>
<evidence type="ECO:0000256" key="5">
    <source>
        <dbReference type="SAM" id="Phobius"/>
    </source>
</evidence>
<dbReference type="CDD" id="cd20254">
    <property type="entry name" value="CASIMO1_SMIM5"/>
    <property type="match status" value="1"/>
</dbReference>
<evidence type="ECO:0000256" key="2">
    <source>
        <dbReference type="ARBA" id="ARBA00022692"/>
    </source>
</evidence>
<dbReference type="InterPro" id="IPR031671">
    <property type="entry name" value="SMIM5/18/22"/>
</dbReference>
<evidence type="ECO:0008006" key="8">
    <source>
        <dbReference type="Google" id="ProtNLM"/>
    </source>
</evidence>
<name>A0AAV7AWZ0_ENGPU</name>
<dbReference type="EMBL" id="WNYA01000006">
    <property type="protein sequence ID" value="KAG8565736.1"/>
    <property type="molecule type" value="Genomic_DNA"/>
</dbReference>
<keyword evidence="3 5" id="KW-1133">Transmembrane helix</keyword>
<dbReference type="GO" id="GO:0016020">
    <property type="term" value="C:membrane"/>
    <property type="evidence" value="ECO:0007669"/>
    <property type="project" value="UniProtKB-SubCell"/>
</dbReference>
<feature type="transmembrane region" description="Helical" evidence="5">
    <location>
        <begin position="32"/>
        <end position="58"/>
    </location>
</feature>
<evidence type="ECO:0000256" key="4">
    <source>
        <dbReference type="ARBA" id="ARBA00023136"/>
    </source>
</evidence>
<keyword evidence="7" id="KW-1185">Reference proteome</keyword>
<dbReference type="PANTHER" id="PTHR37344:SF1">
    <property type="entry name" value="SMALL INTEGRAL MEMBRANE PROTEIN 5"/>
    <property type="match status" value="1"/>
</dbReference>
<comment type="caution">
    <text evidence="6">The sequence shown here is derived from an EMBL/GenBank/DDBJ whole genome shotgun (WGS) entry which is preliminary data.</text>
</comment>
<comment type="subcellular location">
    <subcellularLocation>
        <location evidence="1">Membrane</location>
        <topology evidence="1">Single-pass membrane protein</topology>
    </subcellularLocation>
</comment>
<evidence type="ECO:0000256" key="1">
    <source>
        <dbReference type="ARBA" id="ARBA00004167"/>
    </source>
</evidence>
<dbReference type="PANTHER" id="PTHR37344">
    <property type="entry name" value="SMALL INTEGRAL MEMBRANE PROTEIN 5"/>
    <property type="match status" value="1"/>
</dbReference>
<reference evidence="6" key="1">
    <citation type="thesis" date="2020" institute="ProQuest LLC" country="789 East Eisenhower Parkway, Ann Arbor, MI, USA">
        <title>Comparative Genomics and Chromosome Evolution.</title>
        <authorList>
            <person name="Mudd A.B."/>
        </authorList>
    </citation>
    <scope>NUCLEOTIDE SEQUENCE</scope>
    <source>
        <strain evidence="6">237g6f4</strain>
        <tissue evidence="6">Blood</tissue>
    </source>
</reference>
<sequence>MSNQDITQELQRLGDRLLVKLRQIPQADAVEIISFTIILVFIGVVVLMAVLACCFCCCGNNKRRAARVEPKPVI</sequence>